<accession>A0A812PHB6</accession>
<evidence type="ECO:0000256" key="1">
    <source>
        <dbReference type="ARBA" id="ARBA00010322"/>
    </source>
</evidence>
<dbReference type="AlphaFoldDB" id="A0A812PHB6"/>
<dbReference type="InterPro" id="IPR027417">
    <property type="entry name" value="P-loop_NTPase"/>
</dbReference>
<proteinExistence type="inferred from homology"/>
<evidence type="ECO:0000313" key="5">
    <source>
        <dbReference type="Proteomes" id="UP000604046"/>
    </source>
</evidence>
<dbReference type="InterPro" id="IPR005654">
    <property type="entry name" value="ATPase_AFG1-like"/>
</dbReference>
<dbReference type="GO" id="GO:0005739">
    <property type="term" value="C:mitochondrion"/>
    <property type="evidence" value="ECO:0007669"/>
    <property type="project" value="TreeGrafter"/>
</dbReference>
<dbReference type="Proteomes" id="UP000604046">
    <property type="component" value="Unassembled WGS sequence"/>
</dbReference>
<dbReference type="Pfam" id="PF03969">
    <property type="entry name" value="AFG1_ATPase"/>
    <property type="match status" value="1"/>
</dbReference>
<comment type="caution">
    <text evidence="4">The sequence shown here is derived from an EMBL/GenBank/DDBJ whole genome shotgun (WGS) entry which is preliminary data.</text>
</comment>
<keyword evidence="2" id="KW-0547">Nucleotide-binding</keyword>
<dbReference type="SUPFAM" id="SSF52540">
    <property type="entry name" value="P-loop containing nucleoside triphosphate hydrolases"/>
    <property type="match status" value="1"/>
</dbReference>
<dbReference type="OrthoDB" id="548867at2759"/>
<protein>
    <submittedName>
        <fullName evidence="4">Afg1l protein</fullName>
    </submittedName>
</protein>
<gene>
    <name evidence="4" type="primary">Afg1l</name>
    <name evidence="4" type="ORF">SNAT2548_LOCUS17533</name>
</gene>
<reference evidence="4" key="1">
    <citation type="submission" date="2021-02" db="EMBL/GenBank/DDBJ databases">
        <authorList>
            <person name="Dougan E. K."/>
            <person name="Rhodes N."/>
            <person name="Thang M."/>
            <person name="Chan C."/>
        </authorList>
    </citation>
    <scope>NUCLEOTIDE SEQUENCE</scope>
</reference>
<dbReference type="PANTHER" id="PTHR12169:SF6">
    <property type="entry name" value="AFG1-LIKE ATPASE"/>
    <property type="match status" value="1"/>
</dbReference>
<sequence length="606" mass="67168">MGLNRLEVLAVSIFRALTLNRLLLQLAIRRRAGVGVRRIAASAELDADRLALRLRLGDDWKEVLGAASKDVSEAHAVLVASGGLEANQDQASAAAALTELPQALTEARKAKSRWDAEQERLTAQAQEAAHRVTPAQRRQAAEWTSSMLNRTPSTPSAPEMIGPVCWLRLGPPPAMKPAGCYLFGTVGTGKSTVMDLFCLTTLQGWRVRRQHFHEFALWLHQHLHRLRSTAEPQRHILERVADEVAEGIDLLCLDELAVTNVADAAVLTELLQLLAVRHVAVVCTTNRPPEDLYKDGLHRERYLPALVSHIRDNLLVQGVTGRDYRAAMHRAEFAISEASGPAVFFEEGEAEEALDQALGTEKPQLAPGAIKVSWGRSLPVPGLGDGMAQFHFDDLCRKPLAAEDYLILATKFHTLFVHDVPRLTLEEHNEARRFTNLVDALYEHSVRLICHSNGRIEEVLRSIEVLQKASQDEEFDADRLGVFETMYDDSPNFQIQIKELGSRERWKELQDRRMAEEQQHEAQRLRRLGNVDAAEGDTGSFWSAAPASADLSAPDQGVAGVMVAAVGSLQESGFAARRAASRLKEMQTSTYLEAARRRRESFGSLP</sequence>
<dbReference type="NCBIfam" id="NF040713">
    <property type="entry name" value="ZapE"/>
    <property type="match status" value="1"/>
</dbReference>
<dbReference type="Gene3D" id="3.40.50.300">
    <property type="entry name" value="P-loop containing nucleotide triphosphate hydrolases"/>
    <property type="match status" value="1"/>
</dbReference>
<dbReference type="GO" id="GO:0016887">
    <property type="term" value="F:ATP hydrolysis activity"/>
    <property type="evidence" value="ECO:0007669"/>
    <property type="project" value="InterPro"/>
</dbReference>
<comment type="similarity">
    <text evidence="1">Belongs to the AFG1 ATPase family.</text>
</comment>
<dbReference type="EMBL" id="CAJNDS010002114">
    <property type="protein sequence ID" value="CAE7335280.1"/>
    <property type="molecule type" value="Genomic_DNA"/>
</dbReference>
<keyword evidence="5" id="KW-1185">Reference proteome</keyword>
<dbReference type="PANTHER" id="PTHR12169">
    <property type="entry name" value="ATPASE N2B"/>
    <property type="match status" value="1"/>
</dbReference>
<evidence type="ECO:0000313" key="4">
    <source>
        <dbReference type="EMBL" id="CAE7335280.1"/>
    </source>
</evidence>
<evidence type="ECO:0000256" key="3">
    <source>
        <dbReference type="ARBA" id="ARBA00022840"/>
    </source>
</evidence>
<keyword evidence="3" id="KW-0067">ATP-binding</keyword>
<evidence type="ECO:0000256" key="2">
    <source>
        <dbReference type="ARBA" id="ARBA00022741"/>
    </source>
</evidence>
<dbReference type="GO" id="GO:0005524">
    <property type="term" value="F:ATP binding"/>
    <property type="evidence" value="ECO:0007669"/>
    <property type="project" value="UniProtKB-KW"/>
</dbReference>
<organism evidence="4 5">
    <name type="scientific">Symbiodinium natans</name>
    <dbReference type="NCBI Taxonomy" id="878477"/>
    <lineage>
        <taxon>Eukaryota</taxon>
        <taxon>Sar</taxon>
        <taxon>Alveolata</taxon>
        <taxon>Dinophyceae</taxon>
        <taxon>Suessiales</taxon>
        <taxon>Symbiodiniaceae</taxon>
        <taxon>Symbiodinium</taxon>
    </lineage>
</organism>
<name>A0A812PHB6_9DINO</name>